<dbReference type="InterPro" id="IPR036737">
    <property type="entry name" value="OmpA-like_sf"/>
</dbReference>
<feature type="compositionally biased region" description="Basic and acidic residues" evidence="5">
    <location>
        <begin position="369"/>
        <end position="383"/>
    </location>
</feature>
<dbReference type="EMBL" id="VMBP01000001">
    <property type="protein sequence ID" value="TSJ64634.1"/>
    <property type="molecule type" value="Genomic_DNA"/>
</dbReference>
<evidence type="ECO:0000256" key="5">
    <source>
        <dbReference type="SAM" id="MobiDB-lite"/>
    </source>
</evidence>
<evidence type="ECO:0000313" key="8">
    <source>
        <dbReference type="Proteomes" id="UP000315321"/>
    </source>
</evidence>
<comment type="caution">
    <text evidence="7">The sequence shown here is derived from an EMBL/GenBank/DDBJ whole genome shotgun (WGS) entry which is preliminary data.</text>
</comment>
<comment type="subcellular location">
    <subcellularLocation>
        <location evidence="1">Cell outer membrane</location>
    </subcellularLocation>
</comment>
<keyword evidence="8" id="KW-1185">Reference proteome</keyword>
<dbReference type="Gene3D" id="3.30.1330.60">
    <property type="entry name" value="OmpA-like domain"/>
    <property type="match status" value="1"/>
</dbReference>
<evidence type="ECO:0000256" key="3">
    <source>
        <dbReference type="ARBA" id="ARBA00023237"/>
    </source>
</evidence>
<evidence type="ECO:0000256" key="2">
    <source>
        <dbReference type="ARBA" id="ARBA00023136"/>
    </source>
</evidence>
<evidence type="ECO:0000256" key="1">
    <source>
        <dbReference type="ARBA" id="ARBA00004442"/>
    </source>
</evidence>
<feature type="domain" description="OmpA-like" evidence="6">
    <location>
        <begin position="268"/>
        <end position="383"/>
    </location>
</feature>
<accession>A0ABY3DWT1</accession>
<feature type="region of interest" description="Disordered" evidence="5">
    <location>
        <begin position="356"/>
        <end position="383"/>
    </location>
</feature>
<protein>
    <submittedName>
        <fullName evidence="7">OmpA family protein</fullName>
    </submittedName>
</protein>
<dbReference type="InterPro" id="IPR050330">
    <property type="entry name" value="Bact_OuterMem_StrucFunc"/>
</dbReference>
<keyword evidence="3" id="KW-0998">Cell outer membrane</keyword>
<sequence length="383" mass="41552">MLPIKADNLSLVMNDILPFPHPASYPPNGGGIRLGASYDQRLSDHPFAFRNFDRLLMRVSLFALAVAAVLASSAPAASAADHPLIGRYQGSEQVGDKTTEYDETYMITGPVVASPRDVKGPGWSLLEGRIRYLYYKLPSGISALAMRRNFVDSMKEKGVTVQFDCAVAKGDCFVNGEPEPGVSLALLLDTPVNMPPIEGRVVRNVVKDDKARYIYGFKDEAEGRTHIAMALSGGTELPGYIIIKVVEGAEMPTNQIVVVEADTLRKELTDKGLVNLYGITFDFDKAEIRPESSAQLEQIASLLKADSSLALDVVGHTDDQGGADYNLDLSRRRAQAVTQALSGRYGVASARLTPIGKGAQQPVTSNATEEGRAKNRRVELVRR</sequence>
<evidence type="ECO:0000259" key="6">
    <source>
        <dbReference type="PROSITE" id="PS51123"/>
    </source>
</evidence>
<dbReference type="PROSITE" id="PS51123">
    <property type="entry name" value="OMPA_2"/>
    <property type="match status" value="1"/>
</dbReference>
<dbReference type="CDD" id="cd07185">
    <property type="entry name" value="OmpA_C-like"/>
    <property type="match status" value="1"/>
</dbReference>
<proteinExistence type="predicted"/>
<keyword evidence="2 4" id="KW-0472">Membrane</keyword>
<organism evidence="7 8">
    <name type="scientific">Ancylobacter moscoviensis</name>
    <dbReference type="NCBI Taxonomy" id="2597768"/>
    <lineage>
        <taxon>Bacteria</taxon>
        <taxon>Pseudomonadati</taxon>
        <taxon>Pseudomonadota</taxon>
        <taxon>Alphaproteobacteria</taxon>
        <taxon>Hyphomicrobiales</taxon>
        <taxon>Xanthobacteraceae</taxon>
        <taxon>Ancylobacter</taxon>
    </lineage>
</organism>
<dbReference type="PRINTS" id="PR01021">
    <property type="entry name" value="OMPADOMAIN"/>
</dbReference>
<dbReference type="InterPro" id="IPR006665">
    <property type="entry name" value="OmpA-like"/>
</dbReference>
<reference evidence="7 8" key="1">
    <citation type="submission" date="2019-07" db="EMBL/GenBank/DDBJ databases">
        <authorList>
            <person name="Grouzdev D.S."/>
        </authorList>
    </citation>
    <scope>NUCLEOTIDE SEQUENCE [LARGE SCALE GENOMIC DNA]</scope>
    <source>
        <strain evidence="7 8">3C</strain>
    </source>
</reference>
<dbReference type="Pfam" id="PF00691">
    <property type="entry name" value="OmpA"/>
    <property type="match status" value="1"/>
</dbReference>
<dbReference type="PANTHER" id="PTHR30329:SF21">
    <property type="entry name" value="LIPOPROTEIN YIAD-RELATED"/>
    <property type="match status" value="1"/>
</dbReference>
<name>A0ABY3DWT1_9HYPH</name>
<gene>
    <name evidence="7" type="ORF">FO470_05085</name>
</gene>
<evidence type="ECO:0000256" key="4">
    <source>
        <dbReference type="PROSITE-ProRule" id="PRU00473"/>
    </source>
</evidence>
<evidence type="ECO:0000313" key="7">
    <source>
        <dbReference type="EMBL" id="TSJ64634.1"/>
    </source>
</evidence>
<dbReference type="InterPro" id="IPR006664">
    <property type="entry name" value="OMP_bac"/>
</dbReference>
<dbReference type="SUPFAM" id="SSF103088">
    <property type="entry name" value="OmpA-like"/>
    <property type="match status" value="1"/>
</dbReference>
<dbReference type="Proteomes" id="UP000315321">
    <property type="component" value="Unassembled WGS sequence"/>
</dbReference>
<dbReference type="PANTHER" id="PTHR30329">
    <property type="entry name" value="STATOR ELEMENT OF FLAGELLAR MOTOR COMPLEX"/>
    <property type="match status" value="1"/>
</dbReference>